<dbReference type="EMBL" id="JAJSOF020000005">
    <property type="protein sequence ID" value="KAJ4448152.1"/>
    <property type="molecule type" value="Genomic_DNA"/>
</dbReference>
<organism evidence="1 2">
    <name type="scientific">Periplaneta americana</name>
    <name type="common">American cockroach</name>
    <name type="synonym">Blatta americana</name>
    <dbReference type="NCBI Taxonomy" id="6978"/>
    <lineage>
        <taxon>Eukaryota</taxon>
        <taxon>Metazoa</taxon>
        <taxon>Ecdysozoa</taxon>
        <taxon>Arthropoda</taxon>
        <taxon>Hexapoda</taxon>
        <taxon>Insecta</taxon>
        <taxon>Pterygota</taxon>
        <taxon>Neoptera</taxon>
        <taxon>Polyneoptera</taxon>
        <taxon>Dictyoptera</taxon>
        <taxon>Blattodea</taxon>
        <taxon>Blattoidea</taxon>
        <taxon>Blattidae</taxon>
        <taxon>Blattinae</taxon>
        <taxon>Periplaneta</taxon>
    </lineage>
</organism>
<name>A0ABQ8TNK8_PERAM</name>
<gene>
    <name evidence="1" type="ORF">ANN_10165</name>
</gene>
<dbReference type="PANTHER" id="PTHR47027">
    <property type="entry name" value="REVERSE TRANSCRIPTASE DOMAIN-CONTAINING PROTEIN"/>
    <property type="match status" value="1"/>
</dbReference>
<evidence type="ECO:0000313" key="1">
    <source>
        <dbReference type="EMBL" id="KAJ4448152.1"/>
    </source>
</evidence>
<dbReference type="Proteomes" id="UP001148838">
    <property type="component" value="Unassembled WGS sequence"/>
</dbReference>
<protein>
    <recommendedName>
        <fullName evidence="3">Reverse transcriptase domain-containing protein</fullName>
    </recommendedName>
</protein>
<proteinExistence type="predicted"/>
<accession>A0ABQ8TNK8</accession>
<reference evidence="1 2" key="1">
    <citation type="journal article" date="2022" name="Allergy">
        <title>Genome assembly and annotation of Periplaneta americana reveal a comprehensive cockroach allergen profile.</title>
        <authorList>
            <person name="Wang L."/>
            <person name="Xiong Q."/>
            <person name="Saelim N."/>
            <person name="Wang L."/>
            <person name="Nong W."/>
            <person name="Wan A.T."/>
            <person name="Shi M."/>
            <person name="Liu X."/>
            <person name="Cao Q."/>
            <person name="Hui J.H.L."/>
            <person name="Sookrung N."/>
            <person name="Leung T.F."/>
            <person name="Tungtrongchitr A."/>
            <person name="Tsui S.K.W."/>
        </authorList>
    </citation>
    <scope>NUCLEOTIDE SEQUENCE [LARGE SCALE GENOMIC DNA]</scope>
    <source>
        <strain evidence="1">PWHHKU_190912</strain>
    </source>
</reference>
<keyword evidence="2" id="KW-1185">Reference proteome</keyword>
<dbReference type="PANTHER" id="PTHR47027:SF20">
    <property type="entry name" value="REVERSE TRANSCRIPTASE-LIKE PROTEIN WITH RNA-DIRECTED DNA POLYMERASE DOMAIN"/>
    <property type="match status" value="1"/>
</dbReference>
<evidence type="ECO:0000313" key="2">
    <source>
        <dbReference type="Proteomes" id="UP001148838"/>
    </source>
</evidence>
<comment type="caution">
    <text evidence="1">The sequence shown here is derived from an EMBL/GenBank/DDBJ whole genome shotgun (WGS) entry which is preliminary data.</text>
</comment>
<sequence>MRVPVDVELAIDSKYSRRENLSYDLILCRRYITNGTFLFAIVYSGLDLKILEGYYGNDKLRQKNRSALRCLSPYCTFCAQREKTRLYRKSSKCIMQVDPPCCKGCLDDGMTVVVVLFISILVLLTRAAEVLHFRLAQIYKHRYTLAAPDSASASRLSEIPALQIQTPVAEQASRSFKSFRCFEKGVDDESFSTREYVIRKVQNNRESLELNGLHQLLVYADDVNILGESPQTIRENPKILLEASKEIGLEVKPEMTKYMVMCRDQNIVRNGNIKIRNLSFEEVEKFKYLGATVTNINDTREEIKHRINMENACYYSVEKLSSSSPLSKNLKVRIYKIVILLVVLYGCETWTLTLREEHRLKVFENKVLRKIFGAKRDEVTEEWRKLHNTELHALYSSRDIIRNIKSRRLRWAGHVARMGETRNAYRVLVGGPRRKWEDNIKMDLREVGYDGRDWINLAQGRDQWRAYVRAAMNLLKSRKYNGGGGGGHDDDYEVAEQKKKSEAAVSNFSAFECKDAKLKRVFKTSNYNHFVWHWKSFRIRSSGLL</sequence>
<evidence type="ECO:0008006" key="3">
    <source>
        <dbReference type="Google" id="ProtNLM"/>
    </source>
</evidence>